<evidence type="ECO:0000259" key="3">
    <source>
        <dbReference type="Pfam" id="PF13649"/>
    </source>
</evidence>
<reference evidence="5" key="2">
    <citation type="submission" date="2015-05" db="EMBL/GenBank/DDBJ databases">
        <title>Complete genome sequence of Corynebacterium testudinoris DSM 44614, recovered from necrotic lesions in the mouth of a tortoise.</title>
        <authorList>
            <person name="Ruckert C."/>
            <person name="Albersmeier A."/>
            <person name="Winkler A."/>
            <person name="Tauch A."/>
        </authorList>
    </citation>
    <scope>NUCLEOTIDE SEQUENCE [LARGE SCALE GENOMIC DNA]</scope>
    <source>
        <strain evidence="5">DSM 44614</strain>
    </source>
</reference>
<sequence length="250" mass="27751">MSSASPFDGLAEDYDRERPRYPRSAFEWISSKCDLASATTVVDVGAGTGIVLEGLLPHLPADCRVVGIDYSHDMIQVGSKKFPDVEWIQGEAETLLAPLAPIDLITAGQSYQWLDRERFLAEAYASLNSRGGLAIMQNNRDYHSGGFADAYETLLETFSPGYRRDYRKIDVQAELRTTFPTVNLKQFRWTQEKTPEQFMGMSASSTQSQAALHARGTEYTAALKALTAEWSSADGLLTIPYVTEVYLGQK</sequence>
<dbReference type="GO" id="GO:0008168">
    <property type="term" value="F:methyltransferase activity"/>
    <property type="evidence" value="ECO:0007669"/>
    <property type="project" value="UniProtKB-KW"/>
</dbReference>
<dbReference type="GO" id="GO:0032259">
    <property type="term" value="P:methylation"/>
    <property type="evidence" value="ECO:0007669"/>
    <property type="project" value="UniProtKB-KW"/>
</dbReference>
<dbReference type="OrthoDB" id="9797252at2"/>
<gene>
    <name evidence="4" type="ORF">CTEST_03330</name>
</gene>
<dbReference type="PANTHER" id="PTHR44942">
    <property type="entry name" value="METHYLTRANSF_11 DOMAIN-CONTAINING PROTEIN"/>
    <property type="match status" value="1"/>
</dbReference>
<feature type="domain" description="Methyltransferase" evidence="3">
    <location>
        <begin position="41"/>
        <end position="131"/>
    </location>
</feature>
<keyword evidence="1 4" id="KW-0489">Methyltransferase</keyword>
<evidence type="ECO:0000313" key="4">
    <source>
        <dbReference type="EMBL" id="AKK08120.1"/>
    </source>
</evidence>
<protein>
    <submittedName>
        <fullName evidence="4">Methyltransferase family protein</fullName>
    </submittedName>
</protein>
<evidence type="ECO:0000256" key="1">
    <source>
        <dbReference type="ARBA" id="ARBA00022603"/>
    </source>
</evidence>
<dbReference type="PANTHER" id="PTHR44942:SF4">
    <property type="entry name" value="METHYLTRANSFERASE TYPE 11 DOMAIN-CONTAINING PROTEIN"/>
    <property type="match status" value="1"/>
</dbReference>
<organism evidence="4 5">
    <name type="scientific">Corynebacterium testudinoris</name>
    <dbReference type="NCBI Taxonomy" id="136857"/>
    <lineage>
        <taxon>Bacteria</taxon>
        <taxon>Bacillati</taxon>
        <taxon>Actinomycetota</taxon>
        <taxon>Actinomycetes</taxon>
        <taxon>Mycobacteriales</taxon>
        <taxon>Corynebacteriaceae</taxon>
        <taxon>Corynebacterium</taxon>
    </lineage>
</organism>
<evidence type="ECO:0000256" key="2">
    <source>
        <dbReference type="ARBA" id="ARBA00022679"/>
    </source>
</evidence>
<keyword evidence="2 4" id="KW-0808">Transferase</keyword>
<dbReference type="AlphaFoldDB" id="A0A0G3H5W6"/>
<dbReference type="PATRIC" id="fig|136857.5.peg.658"/>
<dbReference type="InterPro" id="IPR029063">
    <property type="entry name" value="SAM-dependent_MTases_sf"/>
</dbReference>
<name>A0A0G3H5W6_9CORY</name>
<accession>A0A0G3H5W6</accession>
<dbReference type="KEGG" id="cted:CTEST_03330"/>
<dbReference type="InterPro" id="IPR041698">
    <property type="entry name" value="Methyltransf_25"/>
</dbReference>
<dbReference type="Pfam" id="PF13649">
    <property type="entry name" value="Methyltransf_25"/>
    <property type="match status" value="1"/>
</dbReference>
<dbReference type="CDD" id="cd02440">
    <property type="entry name" value="AdoMet_MTases"/>
    <property type="match status" value="1"/>
</dbReference>
<proteinExistence type="predicted"/>
<dbReference type="Gene3D" id="3.40.50.150">
    <property type="entry name" value="Vaccinia Virus protein VP39"/>
    <property type="match status" value="1"/>
</dbReference>
<dbReference type="SUPFAM" id="SSF53335">
    <property type="entry name" value="S-adenosyl-L-methionine-dependent methyltransferases"/>
    <property type="match status" value="1"/>
</dbReference>
<dbReference type="EMBL" id="CP011545">
    <property type="protein sequence ID" value="AKK08120.1"/>
    <property type="molecule type" value="Genomic_DNA"/>
</dbReference>
<dbReference type="Proteomes" id="UP000035540">
    <property type="component" value="Chromosome"/>
</dbReference>
<keyword evidence="5" id="KW-1185">Reference proteome</keyword>
<dbReference type="InterPro" id="IPR051052">
    <property type="entry name" value="Diverse_substrate_MTase"/>
</dbReference>
<reference evidence="4 5" key="1">
    <citation type="journal article" date="2015" name="Genome Announc.">
        <title>Complete Genome Sequence of the Type Strain Corynebacterium testudinoris DSM 44614, Recovered from Necrotic Lesions in the Mouth of a Tortoise.</title>
        <authorList>
            <person name="Ruckert C."/>
            <person name="Kriete M."/>
            <person name="Jaenicke S."/>
            <person name="Winkler A."/>
            <person name="Tauch A."/>
        </authorList>
    </citation>
    <scope>NUCLEOTIDE SEQUENCE [LARGE SCALE GENOMIC DNA]</scope>
    <source>
        <strain evidence="4 5">DSM 44614</strain>
    </source>
</reference>
<dbReference type="RefSeq" id="WP_047252532.1">
    <property type="nucleotide sequence ID" value="NZ_CP011545.1"/>
</dbReference>
<evidence type="ECO:0000313" key="5">
    <source>
        <dbReference type="Proteomes" id="UP000035540"/>
    </source>
</evidence>